<dbReference type="SUPFAM" id="SSF53474">
    <property type="entry name" value="alpha/beta-Hydrolases"/>
    <property type="match status" value="1"/>
</dbReference>
<dbReference type="PANTHER" id="PTHR23024">
    <property type="entry name" value="ARYLACETAMIDE DEACETYLASE"/>
    <property type="match status" value="1"/>
</dbReference>
<dbReference type="Pfam" id="PF07859">
    <property type="entry name" value="Abhydrolase_3"/>
    <property type="match status" value="1"/>
</dbReference>
<organism evidence="4">
    <name type="scientific">Paeonia suffruticosa</name>
    <name type="common">Tree peony</name>
    <name type="synonym">Paeonia moutan</name>
    <dbReference type="NCBI Taxonomy" id="45171"/>
    <lineage>
        <taxon>Eukaryota</taxon>
        <taxon>Viridiplantae</taxon>
        <taxon>Streptophyta</taxon>
        <taxon>Embryophyta</taxon>
        <taxon>Tracheophyta</taxon>
        <taxon>Spermatophyta</taxon>
        <taxon>Magnoliopsida</taxon>
        <taxon>eudicotyledons</taxon>
        <taxon>Gunneridae</taxon>
        <taxon>Pentapetalae</taxon>
        <taxon>Saxifragales</taxon>
        <taxon>Paeoniaceae</taxon>
        <taxon>Paeonia</taxon>
    </lineage>
</organism>
<reference evidence="4" key="1">
    <citation type="journal article" date="2008" name="For. Stud. China">
        <title>Identification of differentially expressed genes associated with bud dormancy release in tree peony (Paeonia suffruticosa) by suppression subtractive hybridization.</title>
        <authorList>
            <person name="Huang X."/>
            <person name="Zheng G.S."/>
            <person name="Dai S.I."/>
            <person name="Gai S.P."/>
        </authorList>
    </citation>
    <scope>NUCLEOTIDE SEQUENCE</scope>
    <source>
        <tissue evidence="4">Flower bud</tissue>
    </source>
</reference>
<dbReference type="InterPro" id="IPR050466">
    <property type="entry name" value="Carboxylest/Gibb_receptor"/>
</dbReference>
<sequence>MFRPGGPGQDPRPMFRPGGPRGPPGLNMTPPGDDVAHEFFPFFRVYKDGRVERFMPTEKVPPTDDPNTGVRSKDVQISPEVAVRIFLPKIDDPTQKVPVLFYTHGGGFSIGSAFAQGYHNYVSSLVAEANVIAVSVDYRLAPEHPIPACYEDSWEAFKWVASHANGNGPEPWLNDHADFRRVFMTGDSAGANITHTLAARIGSTELPGVKVIGIALVHPYFGGTDDDKMWLFLCPTNGGLEDPRLKPATEDLAKLGCEKMLIFVADEDHLKERGISYYDELKKSGWKGTVEIEENKGQHHVFHLMNPTCDDAKAMKKRLVSFIKE</sequence>
<feature type="domain" description="Alpha/beta hydrolase fold-3" evidence="3">
    <location>
        <begin position="100"/>
        <end position="303"/>
    </location>
</feature>
<feature type="region of interest" description="Disordered" evidence="2">
    <location>
        <begin position="1"/>
        <end position="31"/>
    </location>
</feature>
<dbReference type="ESTHER" id="paesu-a8tu55">
    <property type="family name" value="Plant_carboxylesterase"/>
</dbReference>
<protein>
    <submittedName>
        <fullName evidence="4">CXE carboxylesterase</fullName>
    </submittedName>
</protein>
<dbReference type="EMBL" id="EU072921">
    <property type="protein sequence ID" value="ABW74473.1"/>
    <property type="molecule type" value="mRNA"/>
</dbReference>
<accession>A8TU55</accession>
<dbReference type="GO" id="GO:0016787">
    <property type="term" value="F:hydrolase activity"/>
    <property type="evidence" value="ECO:0007669"/>
    <property type="project" value="InterPro"/>
</dbReference>
<dbReference type="AlphaFoldDB" id="A8TU55"/>
<evidence type="ECO:0000256" key="1">
    <source>
        <dbReference type="ARBA" id="ARBA00010515"/>
    </source>
</evidence>
<comment type="similarity">
    <text evidence="1">Belongs to the 'GDXG' lipolytic enzyme family.</text>
</comment>
<dbReference type="Gene3D" id="3.40.50.1820">
    <property type="entry name" value="alpha/beta hydrolase"/>
    <property type="match status" value="1"/>
</dbReference>
<evidence type="ECO:0000256" key="2">
    <source>
        <dbReference type="SAM" id="MobiDB-lite"/>
    </source>
</evidence>
<evidence type="ECO:0000259" key="3">
    <source>
        <dbReference type="Pfam" id="PF07859"/>
    </source>
</evidence>
<dbReference type="PANTHER" id="PTHR23024:SF514">
    <property type="entry name" value="ALPHA_BETA HYDROLASE FOLD-3 DOMAIN-CONTAINING PROTEIN"/>
    <property type="match status" value="1"/>
</dbReference>
<proteinExistence type="evidence at transcript level"/>
<evidence type="ECO:0000313" key="4">
    <source>
        <dbReference type="EMBL" id="ABW74473.1"/>
    </source>
</evidence>
<dbReference type="InterPro" id="IPR013094">
    <property type="entry name" value="AB_hydrolase_3"/>
</dbReference>
<dbReference type="InterPro" id="IPR029058">
    <property type="entry name" value="AB_hydrolase_fold"/>
</dbReference>
<name>A8TU55_PAESU</name>